<accession>A0A7W7CTP3</accession>
<protein>
    <submittedName>
        <fullName evidence="5">DNA-binding HxlR family transcriptional regulator</fullName>
    </submittedName>
</protein>
<organism evidence="5 6">
    <name type="scientific">Paractinoplanes abujensis</name>
    <dbReference type="NCBI Taxonomy" id="882441"/>
    <lineage>
        <taxon>Bacteria</taxon>
        <taxon>Bacillati</taxon>
        <taxon>Actinomycetota</taxon>
        <taxon>Actinomycetes</taxon>
        <taxon>Micromonosporales</taxon>
        <taxon>Micromonosporaceae</taxon>
        <taxon>Paractinoplanes</taxon>
    </lineage>
</organism>
<comment type="caution">
    <text evidence="5">The sequence shown here is derived from an EMBL/GenBank/DDBJ whole genome shotgun (WGS) entry which is preliminary data.</text>
</comment>
<dbReference type="Pfam" id="PF01638">
    <property type="entry name" value="HxlR"/>
    <property type="match status" value="1"/>
</dbReference>
<dbReference type="EMBL" id="JACHMF010000001">
    <property type="protein sequence ID" value="MBB4692796.1"/>
    <property type="molecule type" value="Genomic_DNA"/>
</dbReference>
<keyword evidence="1" id="KW-0805">Transcription regulation</keyword>
<proteinExistence type="predicted"/>
<evidence type="ECO:0000313" key="6">
    <source>
        <dbReference type="Proteomes" id="UP000542742"/>
    </source>
</evidence>
<dbReference type="Gene3D" id="1.10.10.10">
    <property type="entry name" value="Winged helix-like DNA-binding domain superfamily/Winged helix DNA-binding domain"/>
    <property type="match status" value="1"/>
</dbReference>
<feature type="domain" description="HTH hxlR-type" evidence="4">
    <location>
        <begin position="24"/>
        <end position="122"/>
    </location>
</feature>
<dbReference type="InterPro" id="IPR002577">
    <property type="entry name" value="HTH_HxlR"/>
</dbReference>
<evidence type="ECO:0000313" key="5">
    <source>
        <dbReference type="EMBL" id="MBB4692796.1"/>
    </source>
</evidence>
<sequence>MTTIPAADRREHRRHEYNAELAGCPGHEVLAILGEKWVTLVLAALAEGPLRHAALAREVAGASQKMLTQTLRRLERDGLLTRTVTAAVPVQVDYRLTPLGQALLPLQRAILGWGETHVGAIRAARAAYDSTVVR</sequence>
<dbReference type="Proteomes" id="UP000542742">
    <property type="component" value="Unassembled WGS sequence"/>
</dbReference>
<keyword evidence="6" id="KW-1185">Reference proteome</keyword>
<reference evidence="5 6" key="1">
    <citation type="submission" date="2020-08" db="EMBL/GenBank/DDBJ databases">
        <title>Sequencing the genomes of 1000 actinobacteria strains.</title>
        <authorList>
            <person name="Klenk H.-P."/>
        </authorList>
    </citation>
    <scope>NUCLEOTIDE SEQUENCE [LARGE SCALE GENOMIC DNA]</scope>
    <source>
        <strain evidence="5 6">DSM 45518</strain>
    </source>
</reference>
<dbReference type="PROSITE" id="PS51118">
    <property type="entry name" value="HTH_HXLR"/>
    <property type="match status" value="1"/>
</dbReference>
<dbReference type="InterPro" id="IPR036390">
    <property type="entry name" value="WH_DNA-bd_sf"/>
</dbReference>
<gene>
    <name evidence="5" type="ORF">BKA14_002944</name>
</gene>
<dbReference type="AlphaFoldDB" id="A0A7W7CTP3"/>
<dbReference type="RefSeq" id="WP_184951482.1">
    <property type="nucleotide sequence ID" value="NZ_BOMC01000063.1"/>
</dbReference>
<keyword evidence="2 5" id="KW-0238">DNA-binding</keyword>
<dbReference type="GO" id="GO:0003677">
    <property type="term" value="F:DNA binding"/>
    <property type="evidence" value="ECO:0007669"/>
    <property type="project" value="UniProtKB-KW"/>
</dbReference>
<evidence type="ECO:0000256" key="1">
    <source>
        <dbReference type="ARBA" id="ARBA00023015"/>
    </source>
</evidence>
<dbReference type="InterPro" id="IPR036388">
    <property type="entry name" value="WH-like_DNA-bd_sf"/>
</dbReference>
<evidence type="ECO:0000259" key="4">
    <source>
        <dbReference type="PROSITE" id="PS51118"/>
    </source>
</evidence>
<evidence type="ECO:0000256" key="3">
    <source>
        <dbReference type="ARBA" id="ARBA00023163"/>
    </source>
</evidence>
<evidence type="ECO:0000256" key="2">
    <source>
        <dbReference type="ARBA" id="ARBA00023125"/>
    </source>
</evidence>
<dbReference type="SUPFAM" id="SSF46785">
    <property type="entry name" value="Winged helix' DNA-binding domain"/>
    <property type="match status" value="1"/>
</dbReference>
<dbReference type="PANTHER" id="PTHR33204:SF39">
    <property type="entry name" value="TRANSCRIPTIONAL REGULATORY PROTEIN"/>
    <property type="match status" value="1"/>
</dbReference>
<keyword evidence="3" id="KW-0804">Transcription</keyword>
<name>A0A7W7CTP3_9ACTN</name>
<dbReference type="PANTHER" id="PTHR33204">
    <property type="entry name" value="TRANSCRIPTIONAL REGULATOR, MARR FAMILY"/>
    <property type="match status" value="1"/>
</dbReference>